<reference evidence="1" key="1">
    <citation type="journal article" date="2019" name="Environ. Microbiol.">
        <title>Fungal ecological strategies reflected in gene transcription - a case study of two litter decomposers.</title>
        <authorList>
            <person name="Barbi F."/>
            <person name="Kohler A."/>
            <person name="Barry K."/>
            <person name="Baskaran P."/>
            <person name="Daum C."/>
            <person name="Fauchery L."/>
            <person name="Ihrmark K."/>
            <person name="Kuo A."/>
            <person name="LaButti K."/>
            <person name="Lipzen A."/>
            <person name="Morin E."/>
            <person name="Grigoriev I.V."/>
            <person name="Henrissat B."/>
            <person name="Lindahl B."/>
            <person name="Martin F."/>
        </authorList>
    </citation>
    <scope>NUCLEOTIDE SEQUENCE</scope>
    <source>
        <strain evidence="1">JB14</strain>
    </source>
</reference>
<dbReference type="Proteomes" id="UP000799118">
    <property type="component" value="Unassembled WGS sequence"/>
</dbReference>
<organism evidence="1 2">
    <name type="scientific">Gymnopus androsaceus JB14</name>
    <dbReference type="NCBI Taxonomy" id="1447944"/>
    <lineage>
        <taxon>Eukaryota</taxon>
        <taxon>Fungi</taxon>
        <taxon>Dikarya</taxon>
        <taxon>Basidiomycota</taxon>
        <taxon>Agaricomycotina</taxon>
        <taxon>Agaricomycetes</taxon>
        <taxon>Agaricomycetidae</taxon>
        <taxon>Agaricales</taxon>
        <taxon>Marasmiineae</taxon>
        <taxon>Omphalotaceae</taxon>
        <taxon>Gymnopus</taxon>
    </lineage>
</organism>
<evidence type="ECO:0000313" key="2">
    <source>
        <dbReference type="Proteomes" id="UP000799118"/>
    </source>
</evidence>
<keyword evidence="2" id="KW-1185">Reference proteome</keyword>
<sequence length="323" mass="35050">MLLQEFFPDLNMSGTSSATRTTFTAHRIVRLLENLVAPEDGIVSSSGTAQDLNWNAFGLGATQSTSTEPPEFQPYHAATHSISHPLPHTPFKLASAPDFVCREMESTHALGAAYCCFHWLLAVELGWVKVSFLDLAFFEVPFLVSPPHPPHSPPLLPSPCAISHFLPNGATEDSWNTWSARVKYERHTIALVASKALPNPEVLGVCIGSGFELHAQLLREQSFAPGPSTIPPPLLHSSAPSLLLLPSTPMCSESSNLLSDRFFPSCVYRDVEILGYCFGRLLKEALGGLASVASTSISGRSRCHSSSDRPLSLDLQLIRIVPP</sequence>
<dbReference type="AlphaFoldDB" id="A0A6A4H745"/>
<name>A0A6A4H745_9AGAR</name>
<gene>
    <name evidence="1" type="ORF">BT96DRAFT_999349</name>
</gene>
<evidence type="ECO:0000313" key="1">
    <source>
        <dbReference type="EMBL" id="KAE9393573.1"/>
    </source>
</evidence>
<protein>
    <submittedName>
        <fullName evidence="1">Uncharacterized protein</fullName>
    </submittedName>
</protein>
<dbReference type="EMBL" id="ML769569">
    <property type="protein sequence ID" value="KAE9393573.1"/>
    <property type="molecule type" value="Genomic_DNA"/>
</dbReference>
<accession>A0A6A4H745</accession>
<proteinExistence type="predicted"/>